<dbReference type="GO" id="GO:0008270">
    <property type="term" value="F:zinc ion binding"/>
    <property type="evidence" value="ECO:0007669"/>
    <property type="project" value="InterPro"/>
</dbReference>
<reference evidence="2 4" key="1">
    <citation type="submission" date="2016-02" db="EMBL/GenBank/DDBJ databases">
        <authorList>
            <consortium name="Pathogen Informatics"/>
        </authorList>
    </citation>
    <scope>NUCLEOTIDE SEQUENCE [LARGE SCALE GENOMIC DNA]</scope>
    <source>
        <strain evidence="2 4">LSS64</strain>
    </source>
</reference>
<dbReference type="EMBL" id="RRZO01000016">
    <property type="protein sequence ID" value="RRN51717.1"/>
    <property type="molecule type" value="Genomic_DNA"/>
</dbReference>
<dbReference type="Pfam" id="PF01844">
    <property type="entry name" value="HNH"/>
    <property type="match status" value="1"/>
</dbReference>
<dbReference type="Proteomes" id="UP000278566">
    <property type="component" value="Unassembled WGS sequence"/>
</dbReference>
<evidence type="ECO:0000313" key="3">
    <source>
        <dbReference type="EMBL" id="RRN51717.1"/>
    </source>
</evidence>
<evidence type="ECO:0000313" key="4">
    <source>
        <dbReference type="Proteomes" id="UP000074850"/>
    </source>
</evidence>
<name>A0A0Z8KH33_STRSU</name>
<dbReference type="Proteomes" id="UP000074850">
    <property type="component" value="Unassembled WGS sequence"/>
</dbReference>
<evidence type="ECO:0000259" key="1">
    <source>
        <dbReference type="SMART" id="SM00507"/>
    </source>
</evidence>
<gene>
    <name evidence="3" type="ORF">EI220_04065</name>
    <name evidence="2" type="ORF">ERS132426_02214</name>
</gene>
<organism evidence="2 4">
    <name type="scientific">Streptococcus suis</name>
    <dbReference type="NCBI Taxonomy" id="1307"/>
    <lineage>
        <taxon>Bacteria</taxon>
        <taxon>Bacillati</taxon>
        <taxon>Bacillota</taxon>
        <taxon>Bacilli</taxon>
        <taxon>Lactobacillales</taxon>
        <taxon>Streptococcaceae</taxon>
        <taxon>Streptococcus</taxon>
    </lineage>
</organism>
<dbReference type="InterPro" id="IPR003615">
    <property type="entry name" value="HNH_nuc"/>
</dbReference>
<dbReference type="GO" id="GO:0004519">
    <property type="term" value="F:endonuclease activity"/>
    <property type="evidence" value="ECO:0007669"/>
    <property type="project" value="UniProtKB-KW"/>
</dbReference>
<feature type="domain" description="HNH nuclease" evidence="1">
    <location>
        <begin position="19"/>
        <end position="78"/>
    </location>
</feature>
<dbReference type="AlphaFoldDB" id="A0A0Z8KH33"/>
<dbReference type="GO" id="GO:0003676">
    <property type="term" value="F:nucleic acid binding"/>
    <property type="evidence" value="ECO:0007669"/>
    <property type="project" value="InterPro"/>
</dbReference>
<evidence type="ECO:0000313" key="5">
    <source>
        <dbReference type="Proteomes" id="UP000278566"/>
    </source>
</evidence>
<keyword evidence="2" id="KW-0255">Endonuclease</keyword>
<accession>A0A0Z8KH33</accession>
<dbReference type="EMBL" id="FIHM01000077">
    <property type="protein sequence ID" value="CYV72117.1"/>
    <property type="molecule type" value="Genomic_DNA"/>
</dbReference>
<keyword evidence="2" id="KW-0378">Hydrolase</keyword>
<dbReference type="CDD" id="cd00085">
    <property type="entry name" value="HNHc"/>
    <property type="match status" value="1"/>
</dbReference>
<dbReference type="SMART" id="SM00507">
    <property type="entry name" value="HNHc"/>
    <property type="match status" value="1"/>
</dbReference>
<reference evidence="3 5" key="2">
    <citation type="submission" date="2018-11" db="EMBL/GenBank/DDBJ databases">
        <title>Changes in penicillin susceptibility of Streptococcus suis isolates by amino acid alterations in the penicillin-binding protein.</title>
        <authorList>
            <person name="Niemann L."/>
            <person name="Eichhorn I."/>
        </authorList>
    </citation>
    <scope>NUCLEOTIDE SEQUENCE [LARGE SCALE GENOMIC DNA]</scope>
    <source>
        <strain evidence="3 5">IMT40738</strain>
    </source>
</reference>
<dbReference type="RefSeq" id="WP_044760712.1">
    <property type="nucleotide sequence ID" value="NZ_CEFC01000330.1"/>
</dbReference>
<proteinExistence type="predicted"/>
<sequence>MAETRPDRSGPHRVAFEKNKRIILKTRNTCGICGNLVDKSLSYPHPLSPVIDHIIPVNRNGHPSDINNLQLAHWQCNRQKSDKLFADEKANGTKVIGNRNLPQSMNWMKYRG</sequence>
<dbReference type="InterPro" id="IPR002711">
    <property type="entry name" value="HNH"/>
</dbReference>
<evidence type="ECO:0000313" key="2">
    <source>
        <dbReference type="EMBL" id="CYV72117.1"/>
    </source>
</evidence>
<keyword evidence="2" id="KW-0540">Nuclease</keyword>
<protein>
    <submittedName>
        <fullName evidence="2 3">HNH endonuclease</fullName>
    </submittedName>
</protein>
<dbReference type="Gene3D" id="1.10.30.50">
    <property type="match status" value="1"/>
</dbReference>